<feature type="repeat" description="Cell wall-binding" evidence="2">
    <location>
        <begin position="321"/>
        <end position="340"/>
    </location>
</feature>
<dbReference type="Gene3D" id="3.40.33.10">
    <property type="entry name" value="CAP"/>
    <property type="match status" value="1"/>
</dbReference>
<sequence>MPVDGSRGGSLPCVQNCGDPLGFADTPGTVGALSAPVVSDPSQTNPKDHRATTVISGEGSAAKKVTVSSSVNDVPEGTVAEDDALGWSLSAIAVYEQQILDRVNQLRVEQGLNPVKRAVKLDTVARDWSAHMASYGVGSNNLPKGFQHHITEKGAPENFWDLYPSGWGGGSENIAWQYYYGHKNGNQGYSLFNQWLHSPGHLGAMLDPSFTHIGIAVHYDSATRSWYATQNFALYRNPANVGALTPAAGSQVGASSNSFSGSRPAAVAAPGRPVPAASQATGWVRSGSIWHYIDPSTSTKVTGWHFIGGHWYYLKASGAMATGWVADGGSWYFMDASGAMRTGWIATGGHWYYLKASGAMATGWVADGGSWYFMDASGAMRTGWIATGGHWYYLKASGAMATGWIADGGKWYFLDASGAWVC</sequence>
<dbReference type="Pfam" id="PF01473">
    <property type="entry name" value="Choline_bind_1"/>
    <property type="match status" value="1"/>
</dbReference>
<keyword evidence="1" id="KW-0677">Repeat</keyword>
<dbReference type="InterPro" id="IPR014044">
    <property type="entry name" value="CAP_dom"/>
</dbReference>
<dbReference type="SUPFAM" id="SSF69360">
    <property type="entry name" value="Cell wall binding repeat"/>
    <property type="match status" value="1"/>
</dbReference>
<dbReference type="SUPFAM" id="SSF55797">
    <property type="entry name" value="PR-1-like"/>
    <property type="match status" value="1"/>
</dbReference>
<feature type="repeat" description="Cell wall-binding" evidence="2">
    <location>
        <begin position="341"/>
        <end position="360"/>
    </location>
</feature>
<evidence type="ECO:0000313" key="5">
    <source>
        <dbReference type="Proteomes" id="UP000614239"/>
    </source>
</evidence>
<feature type="domain" description="SCP" evidence="3">
    <location>
        <begin position="100"/>
        <end position="232"/>
    </location>
</feature>
<dbReference type="PROSITE" id="PS51170">
    <property type="entry name" value="CW"/>
    <property type="match status" value="6"/>
</dbReference>
<evidence type="ECO:0000259" key="3">
    <source>
        <dbReference type="Pfam" id="PF00188"/>
    </source>
</evidence>
<comment type="caution">
    <text evidence="4">The sequence shown here is derived from an EMBL/GenBank/DDBJ whole genome shotgun (WGS) entry which is preliminary data.</text>
</comment>
<dbReference type="EMBL" id="BMNJ01000001">
    <property type="protein sequence ID" value="GGO95205.1"/>
    <property type="molecule type" value="Genomic_DNA"/>
</dbReference>
<evidence type="ECO:0000256" key="1">
    <source>
        <dbReference type="ARBA" id="ARBA00022737"/>
    </source>
</evidence>
<dbReference type="Pfam" id="PF00188">
    <property type="entry name" value="CAP"/>
    <property type="match status" value="1"/>
</dbReference>
<reference evidence="4" key="2">
    <citation type="submission" date="2020-09" db="EMBL/GenBank/DDBJ databases">
        <authorList>
            <person name="Sun Q."/>
            <person name="Zhou Y."/>
        </authorList>
    </citation>
    <scope>NUCLEOTIDE SEQUENCE</scope>
    <source>
        <strain evidence="4">CGMCC 4.7372</strain>
    </source>
</reference>
<name>A0A8H9HAW6_9ACTO</name>
<accession>A0A8H9HAW6</accession>
<feature type="repeat" description="Cell wall-binding" evidence="2">
    <location>
        <begin position="301"/>
        <end position="320"/>
    </location>
</feature>
<evidence type="ECO:0000256" key="2">
    <source>
        <dbReference type="PROSITE-ProRule" id="PRU00591"/>
    </source>
</evidence>
<proteinExistence type="predicted"/>
<reference evidence="4" key="1">
    <citation type="journal article" date="2014" name="Int. J. Syst. Evol. Microbiol.">
        <title>Complete genome sequence of Corynebacterium casei LMG S-19264T (=DSM 44701T), isolated from a smear-ripened cheese.</title>
        <authorList>
            <consortium name="US DOE Joint Genome Institute (JGI-PGF)"/>
            <person name="Walter F."/>
            <person name="Albersmeier A."/>
            <person name="Kalinowski J."/>
            <person name="Ruckert C."/>
        </authorList>
    </citation>
    <scope>NUCLEOTIDE SEQUENCE</scope>
    <source>
        <strain evidence="4">CGMCC 4.7372</strain>
    </source>
</reference>
<feature type="repeat" description="Cell wall-binding" evidence="2">
    <location>
        <begin position="401"/>
        <end position="420"/>
    </location>
</feature>
<dbReference type="InterPro" id="IPR035940">
    <property type="entry name" value="CAP_sf"/>
</dbReference>
<dbReference type="PANTHER" id="PTHR31157">
    <property type="entry name" value="SCP DOMAIN-CONTAINING PROTEIN"/>
    <property type="match status" value="1"/>
</dbReference>
<evidence type="ECO:0000313" key="4">
    <source>
        <dbReference type="EMBL" id="GGO95205.1"/>
    </source>
</evidence>
<dbReference type="Gene3D" id="2.10.270.10">
    <property type="entry name" value="Cholin Binding"/>
    <property type="match status" value="3"/>
</dbReference>
<dbReference type="InterPro" id="IPR018337">
    <property type="entry name" value="Cell_wall/Cho-bd_repeat"/>
</dbReference>
<dbReference type="CDD" id="cd05379">
    <property type="entry name" value="CAP_bacterial"/>
    <property type="match status" value="1"/>
</dbReference>
<gene>
    <name evidence="4" type="ORF">GCM10011612_02500</name>
</gene>
<feature type="repeat" description="Cell wall-binding" evidence="2">
    <location>
        <begin position="361"/>
        <end position="380"/>
    </location>
</feature>
<feature type="repeat" description="Cell wall-binding" evidence="2">
    <location>
        <begin position="381"/>
        <end position="400"/>
    </location>
</feature>
<dbReference type="AlphaFoldDB" id="A0A8H9HAW6"/>
<organism evidence="4 5">
    <name type="scientific">Actinomyces gaoshouyii</name>
    <dbReference type="NCBI Taxonomy" id="1960083"/>
    <lineage>
        <taxon>Bacteria</taxon>
        <taxon>Bacillati</taxon>
        <taxon>Actinomycetota</taxon>
        <taxon>Actinomycetes</taxon>
        <taxon>Actinomycetales</taxon>
        <taxon>Actinomycetaceae</taxon>
        <taxon>Actinomyces</taxon>
    </lineage>
</organism>
<dbReference type="Proteomes" id="UP000614239">
    <property type="component" value="Unassembled WGS sequence"/>
</dbReference>
<dbReference type="PANTHER" id="PTHR31157:SF1">
    <property type="entry name" value="SCP DOMAIN-CONTAINING PROTEIN"/>
    <property type="match status" value="1"/>
</dbReference>
<keyword evidence="5" id="KW-1185">Reference proteome</keyword>
<dbReference type="Pfam" id="PF19127">
    <property type="entry name" value="Choline_bind_3"/>
    <property type="match status" value="3"/>
</dbReference>
<protein>
    <recommendedName>
        <fullName evidence="3">SCP domain-containing protein</fullName>
    </recommendedName>
</protein>